<dbReference type="eggNOG" id="KOG0800">
    <property type="taxonomic scope" value="Eukaryota"/>
</dbReference>
<dbReference type="STRING" id="5786.F0ZW36"/>
<dbReference type="InterPro" id="IPR017907">
    <property type="entry name" value="Znf_RING_CS"/>
</dbReference>
<keyword evidence="5" id="KW-1133">Transmembrane helix</keyword>
<dbReference type="PROSITE" id="PS50089">
    <property type="entry name" value="ZF_RING_2"/>
    <property type="match status" value="1"/>
</dbReference>
<dbReference type="InParanoid" id="F0ZW36"/>
<dbReference type="SMART" id="SM00184">
    <property type="entry name" value="RING"/>
    <property type="match status" value="1"/>
</dbReference>
<dbReference type="EMBL" id="GL871226">
    <property type="protein sequence ID" value="EGC31854.1"/>
    <property type="molecule type" value="Genomic_DNA"/>
</dbReference>
<dbReference type="OrthoDB" id="21534at2759"/>
<protein>
    <recommendedName>
        <fullName evidence="6">RING-type domain-containing protein</fullName>
    </recommendedName>
</protein>
<keyword evidence="8" id="KW-1185">Reference proteome</keyword>
<keyword evidence="1" id="KW-0479">Metal-binding</keyword>
<keyword evidence="5" id="KW-0812">Transmembrane</keyword>
<keyword evidence="5" id="KW-0472">Membrane</keyword>
<evidence type="ECO:0000256" key="2">
    <source>
        <dbReference type="ARBA" id="ARBA00022771"/>
    </source>
</evidence>
<dbReference type="SUPFAM" id="SSF57850">
    <property type="entry name" value="RING/U-box"/>
    <property type="match status" value="1"/>
</dbReference>
<dbReference type="InterPro" id="IPR001841">
    <property type="entry name" value="Znf_RING"/>
</dbReference>
<evidence type="ECO:0000256" key="3">
    <source>
        <dbReference type="ARBA" id="ARBA00022833"/>
    </source>
</evidence>
<dbReference type="PANTHER" id="PTHR46563">
    <property type="entry name" value="RING-TYPE DOMAIN-CONTAINING PROTEIN"/>
    <property type="match status" value="1"/>
</dbReference>
<dbReference type="GO" id="GO:0008270">
    <property type="term" value="F:zinc ion binding"/>
    <property type="evidence" value="ECO:0007669"/>
    <property type="project" value="UniProtKB-KW"/>
</dbReference>
<keyword evidence="2 4" id="KW-0863">Zinc-finger</keyword>
<dbReference type="AlphaFoldDB" id="F0ZW36"/>
<evidence type="ECO:0000259" key="6">
    <source>
        <dbReference type="PROSITE" id="PS50089"/>
    </source>
</evidence>
<gene>
    <name evidence="7" type="ORF">DICPUDRAFT_156246</name>
</gene>
<evidence type="ECO:0000256" key="4">
    <source>
        <dbReference type="PROSITE-ProRule" id="PRU00175"/>
    </source>
</evidence>
<dbReference type="KEGG" id="dpp:DICPUDRAFT_156246"/>
<reference evidence="8" key="1">
    <citation type="journal article" date="2011" name="Genome Biol.">
        <title>Comparative genomics of the social amoebae Dictyostelium discoideum and Dictyostelium purpureum.</title>
        <authorList>
            <consortium name="US DOE Joint Genome Institute (JGI-PGF)"/>
            <person name="Sucgang R."/>
            <person name="Kuo A."/>
            <person name="Tian X."/>
            <person name="Salerno W."/>
            <person name="Parikh A."/>
            <person name="Feasley C.L."/>
            <person name="Dalin E."/>
            <person name="Tu H."/>
            <person name="Huang E."/>
            <person name="Barry K."/>
            <person name="Lindquist E."/>
            <person name="Shapiro H."/>
            <person name="Bruce D."/>
            <person name="Schmutz J."/>
            <person name="Salamov A."/>
            <person name="Fey P."/>
            <person name="Gaudet P."/>
            <person name="Anjard C."/>
            <person name="Babu M.M."/>
            <person name="Basu S."/>
            <person name="Bushmanova Y."/>
            <person name="van der Wel H."/>
            <person name="Katoh-Kurasawa M."/>
            <person name="Dinh C."/>
            <person name="Coutinho P.M."/>
            <person name="Saito T."/>
            <person name="Elias M."/>
            <person name="Schaap P."/>
            <person name="Kay R.R."/>
            <person name="Henrissat B."/>
            <person name="Eichinger L."/>
            <person name="Rivero F."/>
            <person name="Putnam N.H."/>
            <person name="West C.M."/>
            <person name="Loomis W.F."/>
            <person name="Chisholm R.L."/>
            <person name="Shaulsky G."/>
            <person name="Strassmann J.E."/>
            <person name="Queller D.C."/>
            <person name="Kuspa A."/>
            <person name="Grigoriev I.V."/>
        </authorList>
    </citation>
    <scope>NUCLEOTIDE SEQUENCE [LARGE SCALE GENOMIC DNA]</scope>
    <source>
        <strain evidence="8">QSDP1</strain>
    </source>
</reference>
<dbReference type="PROSITE" id="PS00518">
    <property type="entry name" value="ZF_RING_1"/>
    <property type="match status" value="1"/>
</dbReference>
<dbReference type="PANTHER" id="PTHR46563:SF1">
    <property type="entry name" value="RING-TYPE DOMAIN-CONTAINING PROTEIN-RELATED"/>
    <property type="match status" value="1"/>
</dbReference>
<sequence length="306" mass="36080">MDFSFYIIFFLLAIIGFSFGFIYICLAKIEKLHQQQDITDKEKNYRFQISNLKYEIYKLELEKKINQDQLSIQSQQQAAIEQKNKIESEKLINLLGLQSNEINQLRSLLNQQSFRSYDCNQNNLVQERNSLQAKLDFQIGKSVQMEEQLLEKDRLVNCQNDHIQKLEIILASNEQVLSQLSFENKKLLERLNNKDGQEESIKVKVLESEHLEKERDNECTICYSQMKTIDVSFLGCGHKYCFECILKWSKHCNICPECKERFNIINRGNNVEGVPNNVYVGWKDQDHEPYDDEEDLEDVKLYLGSY</sequence>
<evidence type="ECO:0000256" key="1">
    <source>
        <dbReference type="ARBA" id="ARBA00022723"/>
    </source>
</evidence>
<dbReference type="Pfam" id="PF13639">
    <property type="entry name" value="zf-RING_2"/>
    <property type="match status" value="1"/>
</dbReference>
<name>F0ZW36_DICPU</name>
<evidence type="ECO:0000256" key="5">
    <source>
        <dbReference type="SAM" id="Phobius"/>
    </source>
</evidence>
<proteinExistence type="predicted"/>
<dbReference type="RefSeq" id="XP_003291624.1">
    <property type="nucleotide sequence ID" value="XM_003291576.1"/>
</dbReference>
<organism evidence="7 8">
    <name type="scientific">Dictyostelium purpureum</name>
    <name type="common">Slime mold</name>
    <dbReference type="NCBI Taxonomy" id="5786"/>
    <lineage>
        <taxon>Eukaryota</taxon>
        <taxon>Amoebozoa</taxon>
        <taxon>Evosea</taxon>
        <taxon>Eumycetozoa</taxon>
        <taxon>Dictyostelia</taxon>
        <taxon>Dictyosteliales</taxon>
        <taxon>Dictyosteliaceae</taxon>
        <taxon>Dictyostelium</taxon>
    </lineage>
</organism>
<feature type="transmembrane region" description="Helical" evidence="5">
    <location>
        <begin position="6"/>
        <end position="26"/>
    </location>
</feature>
<dbReference type="Proteomes" id="UP000001064">
    <property type="component" value="Unassembled WGS sequence"/>
</dbReference>
<dbReference type="VEuPathDB" id="AmoebaDB:DICPUDRAFT_156246"/>
<feature type="domain" description="RING-type" evidence="6">
    <location>
        <begin position="219"/>
        <end position="259"/>
    </location>
</feature>
<accession>F0ZW36</accession>
<evidence type="ECO:0000313" key="7">
    <source>
        <dbReference type="EMBL" id="EGC31854.1"/>
    </source>
</evidence>
<dbReference type="InterPro" id="IPR013083">
    <property type="entry name" value="Znf_RING/FYVE/PHD"/>
</dbReference>
<keyword evidence="3" id="KW-0862">Zinc</keyword>
<evidence type="ECO:0000313" key="8">
    <source>
        <dbReference type="Proteomes" id="UP000001064"/>
    </source>
</evidence>
<dbReference type="GeneID" id="10507804"/>
<dbReference type="Gene3D" id="3.30.40.10">
    <property type="entry name" value="Zinc/RING finger domain, C3HC4 (zinc finger)"/>
    <property type="match status" value="1"/>
</dbReference>